<evidence type="ECO:0000256" key="4">
    <source>
        <dbReference type="ARBA" id="ARBA00023163"/>
    </source>
</evidence>
<dbReference type="InterPro" id="IPR039420">
    <property type="entry name" value="WalR-like"/>
</dbReference>
<dbReference type="RefSeq" id="WP_215610458.1">
    <property type="nucleotide sequence ID" value="NZ_JADOES010000045.1"/>
</dbReference>
<dbReference type="Gene3D" id="3.40.50.2300">
    <property type="match status" value="1"/>
</dbReference>
<dbReference type="Pfam" id="PF00072">
    <property type="entry name" value="Response_reg"/>
    <property type="match status" value="1"/>
</dbReference>
<dbReference type="PROSITE" id="PS50110">
    <property type="entry name" value="RESPONSE_REGULATORY"/>
    <property type="match status" value="1"/>
</dbReference>
<dbReference type="EMBL" id="JADOES010000045">
    <property type="protein sequence ID" value="MBT9317392.1"/>
    <property type="molecule type" value="Genomic_DNA"/>
</dbReference>
<dbReference type="GO" id="GO:0032993">
    <property type="term" value="C:protein-DNA complex"/>
    <property type="evidence" value="ECO:0007669"/>
    <property type="project" value="TreeGrafter"/>
</dbReference>
<evidence type="ECO:0000313" key="7">
    <source>
        <dbReference type="EMBL" id="MBT9317392.1"/>
    </source>
</evidence>
<accession>A0A947DHQ8</accession>
<evidence type="ECO:0000256" key="5">
    <source>
        <dbReference type="PROSITE-ProRule" id="PRU00169"/>
    </source>
</evidence>
<evidence type="ECO:0000256" key="1">
    <source>
        <dbReference type="ARBA" id="ARBA00022553"/>
    </source>
</evidence>
<sequence length="219" mass="24344">MVKILVIEDEVEIRSNLIELLELEDYDVVGADNGVTGLIGAVEHTPDLIICDVMMPELDGYDVLQALRQDPKTLAIPFIFLTALADKGDIRRGMVLGADDYLTKPFARSDVLTAVETRLQKQAASKSRANHAQITALQQEIQKFRAGLDNNQADLFTDMRQHLKDAVVKLDIVTNILKTLPPGEQRERSIALVQNVCATEIKMLAKIPNFEYLLETTSA</sequence>
<feature type="modified residue" description="4-aspartylphosphate" evidence="5">
    <location>
        <position position="52"/>
    </location>
</feature>
<dbReference type="GO" id="GO:0000976">
    <property type="term" value="F:transcription cis-regulatory region binding"/>
    <property type="evidence" value="ECO:0007669"/>
    <property type="project" value="TreeGrafter"/>
</dbReference>
<keyword evidence="8" id="KW-1185">Reference proteome</keyword>
<organism evidence="7 8">
    <name type="scientific">Leptothoe spongobia TAU-MAC 1115</name>
    <dbReference type="NCBI Taxonomy" id="1967444"/>
    <lineage>
        <taxon>Bacteria</taxon>
        <taxon>Bacillati</taxon>
        <taxon>Cyanobacteriota</taxon>
        <taxon>Cyanophyceae</taxon>
        <taxon>Nodosilineales</taxon>
        <taxon>Cymatolegaceae</taxon>
        <taxon>Leptothoe</taxon>
        <taxon>Leptothoe spongobia</taxon>
    </lineage>
</organism>
<dbReference type="InterPro" id="IPR011006">
    <property type="entry name" value="CheY-like_superfamily"/>
</dbReference>
<reference evidence="7" key="1">
    <citation type="submission" date="2020-11" db="EMBL/GenBank/DDBJ databases">
        <authorList>
            <person name="Konstantinou D."/>
            <person name="Gkelis S."/>
            <person name="Popin R."/>
            <person name="Fewer D."/>
            <person name="Sivonen K."/>
        </authorList>
    </citation>
    <scope>NUCLEOTIDE SEQUENCE</scope>
    <source>
        <strain evidence="7">TAU-MAC 1115</strain>
    </source>
</reference>
<dbReference type="AlphaFoldDB" id="A0A947DHQ8"/>
<dbReference type="GO" id="GO:0006355">
    <property type="term" value="P:regulation of DNA-templated transcription"/>
    <property type="evidence" value="ECO:0007669"/>
    <property type="project" value="TreeGrafter"/>
</dbReference>
<name>A0A947DHQ8_9CYAN</name>
<keyword evidence="1 5" id="KW-0597">Phosphoprotein</keyword>
<keyword evidence="4" id="KW-0804">Transcription</keyword>
<dbReference type="CDD" id="cd17574">
    <property type="entry name" value="REC_OmpR"/>
    <property type="match status" value="1"/>
</dbReference>
<dbReference type="Proteomes" id="UP000717364">
    <property type="component" value="Unassembled WGS sequence"/>
</dbReference>
<evidence type="ECO:0000259" key="6">
    <source>
        <dbReference type="PROSITE" id="PS50110"/>
    </source>
</evidence>
<reference evidence="7" key="2">
    <citation type="journal article" date="2021" name="Mar. Drugs">
        <title>Genome Reduction and Secondary Metabolism of the Marine Sponge-Associated Cyanobacterium Leptothoe.</title>
        <authorList>
            <person name="Konstantinou D."/>
            <person name="Popin R.V."/>
            <person name="Fewer D.P."/>
            <person name="Sivonen K."/>
            <person name="Gkelis S."/>
        </authorList>
    </citation>
    <scope>NUCLEOTIDE SEQUENCE</scope>
    <source>
        <strain evidence="7">TAU-MAC 1115</strain>
    </source>
</reference>
<dbReference type="GO" id="GO:0000156">
    <property type="term" value="F:phosphorelay response regulator activity"/>
    <property type="evidence" value="ECO:0007669"/>
    <property type="project" value="TreeGrafter"/>
</dbReference>
<evidence type="ECO:0000313" key="8">
    <source>
        <dbReference type="Proteomes" id="UP000717364"/>
    </source>
</evidence>
<gene>
    <name evidence="7" type="ORF">IXB50_18375</name>
</gene>
<comment type="caution">
    <text evidence="7">The sequence shown here is derived from an EMBL/GenBank/DDBJ whole genome shotgun (WGS) entry which is preliminary data.</text>
</comment>
<dbReference type="PANTHER" id="PTHR48111">
    <property type="entry name" value="REGULATOR OF RPOS"/>
    <property type="match status" value="1"/>
</dbReference>
<dbReference type="InterPro" id="IPR001789">
    <property type="entry name" value="Sig_transdc_resp-reg_receiver"/>
</dbReference>
<keyword evidence="2" id="KW-0805">Transcription regulation</keyword>
<dbReference type="SUPFAM" id="SSF52172">
    <property type="entry name" value="CheY-like"/>
    <property type="match status" value="1"/>
</dbReference>
<evidence type="ECO:0000256" key="3">
    <source>
        <dbReference type="ARBA" id="ARBA00023125"/>
    </source>
</evidence>
<dbReference type="GO" id="GO:0005829">
    <property type="term" value="C:cytosol"/>
    <property type="evidence" value="ECO:0007669"/>
    <property type="project" value="TreeGrafter"/>
</dbReference>
<evidence type="ECO:0000256" key="2">
    <source>
        <dbReference type="ARBA" id="ARBA00023015"/>
    </source>
</evidence>
<keyword evidence="3" id="KW-0238">DNA-binding</keyword>
<dbReference type="SMART" id="SM00448">
    <property type="entry name" value="REC"/>
    <property type="match status" value="1"/>
</dbReference>
<feature type="domain" description="Response regulatory" evidence="6">
    <location>
        <begin position="3"/>
        <end position="119"/>
    </location>
</feature>
<protein>
    <submittedName>
        <fullName evidence="7">Response regulator</fullName>
    </submittedName>
</protein>
<proteinExistence type="predicted"/>
<dbReference type="PANTHER" id="PTHR48111:SF4">
    <property type="entry name" value="DNA-BINDING DUAL TRANSCRIPTIONAL REGULATOR OMPR"/>
    <property type="match status" value="1"/>
</dbReference>